<feature type="transmembrane region" description="Helical" evidence="8">
    <location>
        <begin position="6"/>
        <end position="23"/>
    </location>
</feature>
<dbReference type="InterPro" id="IPR002401">
    <property type="entry name" value="Cyt_P450_E_grp-I"/>
</dbReference>
<keyword evidence="8" id="KW-0812">Transmembrane</keyword>
<dbReference type="PANTHER" id="PTHR24291">
    <property type="entry name" value="CYTOCHROME P450 FAMILY 4"/>
    <property type="match status" value="1"/>
</dbReference>
<evidence type="ECO:0000313" key="9">
    <source>
        <dbReference type="EMBL" id="CAF1346231.1"/>
    </source>
</evidence>
<dbReference type="OrthoDB" id="1470350at2759"/>
<keyword evidence="6" id="KW-0503">Monooxygenase</keyword>
<keyword evidence="4" id="KW-0560">Oxidoreductase</keyword>
<sequence length="513" mass="59164">MLLIIFLYFPVGLISLIFFLIYWKLVRPQKYYYDTFRNQNIPCEPFVPLIGQIPEIRCASENDATMDYRLKLIEKHGHVFVTGFGPSIKLNVNEPDMLADIFGRSHAQDYGKPNLTEKFFQPLIGAHNLLISQGEEHERARKMLNPAFHFVKLQGMVSIMIEQTRKAIDELLISKTNEKSIVDLQVELNALTLNIITSSAFGQSFDSITDAKRNLCQTFIELSEAIIYRTLRGVNLIPIVSQLPFWYKNMVENNSKKLANFVDQIIADRRSDRSKSLSSNEDILDLLLSAVDTQGKSFTNEEIKDQALTFVLAGHETTGNLMTWCMFILMTNENVFKACQNEIDRIFPNGIEPTYEHLNELVVCEAVLYETLRLYPPASFIARKCLREHYIGSENHRQIYIPKGAEILVNTYALHRRKEFWSNPDEFDYTRWIRDPLTGRKPKLTHPFCYLPFAAGPRNCIGQNFALLEAKVILAMFVQRCHFELEPGQKIVPDLRITIHAKYGLRAKVTKRL</sequence>
<comment type="caution">
    <text evidence="9">The sequence shown here is derived from an EMBL/GenBank/DDBJ whole genome shotgun (WGS) entry which is preliminary data.</text>
</comment>
<evidence type="ECO:0000256" key="3">
    <source>
        <dbReference type="ARBA" id="ARBA00022723"/>
    </source>
</evidence>
<dbReference type="InterPro" id="IPR050196">
    <property type="entry name" value="Cytochrome_P450_Monoox"/>
</dbReference>
<gene>
    <name evidence="9" type="ORF">EDS130_LOCUS33014</name>
</gene>
<name>A0A815GXA5_ADIRI</name>
<proteinExistence type="inferred from homology"/>
<feature type="binding site" description="axial binding residue" evidence="7">
    <location>
        <position position="460"/>
    </location>
    <ligand>
        <name>heme</name>
        <dbReference type="ChEBI" id="CHEBI:30413"/>
    </ligand>
    <ligandPart>
        <name>Fe</name>
        <dbReference type="ChEBI" id="CHEBI:18248"/>
    </ligandPart>
</feature>
<evidence type="ECO:0000256" key="7">
    <source>
        <dbReference type="PIRSR" id="PIRSR602401-1"/>
    </source>
</evidence>
<evidence type="ECO:0000256" key="8">
    <source>
        <dbReference type="SAM" id="Phobius"/>
    </source>
</evidence>
<dbReference type="AlphaFoldDB" id="A0A815GXA5"/>
<organism evidence="9 10">
    <name type="scientific">Adineta ricciae</name>
    <name type="common">Rotifer</name>
    <dbReference type="NCBI Taxonomy" id="249248"/>
    <lineage>
        <taxon>Eukaryota</taxon>
        <taxon>Metazoa</taxon>
        <taxon>Spiralia</taxon>
        <taxon>Gnathifera</taxon>
        <taxon>Rotifera</taxon>
        <taxon>Eurotatoria</taxon>
        <taxon>Bdelloidea</taxon>
        <taxon>Adinetida</taxon>
        <taxon>Adinetidae</taxon>
        <taxon>Adineta</taxon>
    </lineage>
</organism>
<dbReference type="Gene3D" id="1.10.630.10">
    <property type="entry name" value="Cytochrome P450"/>
    <property type="match status" value="1"/>
</dbReference>
<keyword evidence="5 7" id="KW-0408">Iron</keyword>
<dbReference type="EMBL" id="CAJNOJ010000259">
    <property type="protein sequence ID" value="CAF1346231.1"/>
    <property type="molecule type" value="Genomic_DNA"/>
</dbReference>
<dbReference type="Proteomes" id="UP000663852">
    <property type="component" value="Unassembled WGS sequence"/>
</dbReference>
<dbReference type="PRINTS" id="PR00385">
    <property type="entry name" value="P450"/>
</dbReference>
<keyword evidence="3 7" id="KW-0479">Metal-binding</keyword>
<dbReference type="GO" id="GO:0004497">
    <property type="term" value="F:monooxygenase activity"/>
    <property type="evidence" value="ECO:0007669"/>
    <property type="project" value="UniProtKB-KW"/>
</dbReference>
<dbReference type="InterPro" id="IPR001128">
    <property type="entry name" value="Cyt_P450"/>
</dbReference>
<keyword evidence="8" id="KW-1133">Transmembrane helix</keyword>
<dbReference type="PANTHER" id="PTHR24291:SF50">
    <property type="entry name" value="BIFUNCTIONAL ALBAFLAVENONE MONOOXYGENASE_TERPENE SYNTHASE"/>
    <property type="match status" value="1"/>
</dbReference>
<keyword evidence="8" id="KW-0472">Membrane</keyword>
<evidence type="ECO:0000256" key="4">
    <source>
        <dbReference type="ARBA" id="ARBA00023002"/>
    </source>
</evidence>
<dbReference type="GO" id="GO:0016705">
    <property type="term" value="F:oxidoreductase activity, acting on paired donors, with incorporation or reduction of molecular oxygen"/>
    <property type="evidence" value="ECO:0007669"/>
    <property type="project" value="InterPro"/>
</dbReference>
<comment type="cofactor">
    <cofactor evidence="7">
        <name>heme</name>
        <dbReference type="ChEBI" id="CHEBI:30413"/>
    </cofactor>
</comment>
<dbReference type="GO" id="GO:0020037">
    <property type="term" value="F:heme binding"/>
    <property type="evidence" value="ECO:0007669"/>
    <property type="project" value="InterPro"/>
</dbReference>
<comment type="similarity">
    <text evidence="1">Belongs to the cytochrome P450 family.</text>
</comment>
<protein>
    <recommendedName>
        <fullName evidence="11">Cytochrome P450</fullName>
    </recommendedName>
</protein>
<keyword evidence="2 7" id="KW-0349">Heme</keyword>
<accession>A0A815GXA5</accession>
<evidence type="ECO:0000313" key="10">
    <source>
        <dbReference type="Proteomes" id="UP000663852"/>
    </source>
</evidence>
<evidence type="ECO:0008006" key="11">
    <source>
        <dbReference type="Google" id="ProtNLM"/>
    </source>
</evidence>
<dbReference type="InterPro" id="IPR036396">
    <property type="entry name" value="Cyt_P450_sf"/>
</dbReference>
<dbReference type="Pfam" id="PF00067">
    <property type="entry name" value="p450"/>
    <property type="match status" value="1"/>
</dbReference>
<dbReference type="PRINTS" id="PR00463">
    <property type="entry name" value="EP450I"/>
</dbReference>
<reference evidence="9" key="1">
    <citation type="submission" date="2021-02" db="EMBL/GenBank/DDBJ databases">
        <authorList>
            <person name="Nowell W R."/>
        </authorList>
    </citation>
    <scope>NUCLEOTIDE SEQUENCE</scope>
</reference>
<dbReference type="SUPFAM" id="SSF48264">
    <property type="entry name" value="Cytochrome P450"/>
    <property type="match status" value="1"/>
</dbReference>
<evidence type="ECO:0000256" key="2">
    <source>
        <dbReference type="ARBA" id="ARBA00022617"/>
    </source>
</evidence>
<evidence type="ECO:0000256" key="5">
    <source>
        <dbReference type="ARBA" id="ARBA00023004"/>
    </source>
</evidence>
<evidence type="ECO:0000256" key="1">
    <source>
        <dbReference type="ARBA" id="ARBA00010617"/>
    </source>
</evidence>
<dbReference type="GO" id="GO:0005506">
    <property type="term" value="F:iron ion binding"/>
    <property type="evidence" value="ECO:0007669"/>
    <property type="project" value="InterPro"/>
</dbReference>
<evidence type="ECO:0000256" key="6">
    <source>
        <dbReference type="ARBA" id="ARBA00023033"/>
    </source>
</evidence>